<evidence type="ECO:0000313" key="2">
    <source>
        <dbReference type="EMBL" id="CAL5223070.1"/>
    </source>
</evidence>
<feature type="region of interest" description="Disordered" evidence="1">
    <location>
        <begin position="15"/>
        <end position="64"/>
    </location>
</feature>
<dbReference type="Proteomes" id="UP001497392">
    <property type="component" value="Unassembled WGS sequence"/>
</dbReference>
<keyword evidence="3" id="KW-1185">Reference proteome</keyword>
<organism evidence="2 3">
    <name type="scientific">Coccomyxa viridis</name>
    <dbReference type="NCBI Taxonomy" id="1274662"/>
    <lineage>
        <taxon>Eukaryota</taxon>
        <taxon>Viridiplantae</taxon>
        <taxon>Chlorophyta</taxon>
        <taxon>core chlorophytes</taxon>
        <taxon>Trebouxiophyceae</taxon>
        <taxon>Trebouxiophyceae incertae sedis</taxon>
        <taxon>Coccomyxaceae</taxon>
        <taxon>Coccomyxa</taxon>
    </lineage>
</organism>
<name>A0ABP1FT30_9CHLO</name>
<feature type="compositionally biased region" description="Low complexity" evidence="1">
    <location>
        <begin position="647"/>
        <end position="660"/>
    </location>
</feature>
<reference evidence="2 3" key="1">
    <citation type="submission" date="2024-06" db="EMBL/GenBank/DDBJ databases">
        <authorList>
            <person name="Kraege A."/>
            <person name="Thomma B."/>
        </authorList>
    </citation>
    <scope>NUCLEOTIDE SEQUENCE [LARGE SCALE GENOMIC DNA]</scope>
</reference>
<feature type="region of interest" description="Disordered" evidence="1">
    <location>
        <begin position="335"/>
        <end position="405"/>
    </location>
</feature>
<feature type="region of interest" description="Disordered" evidence="1">
    <location>
        <begin position="603"/>
        <end position="686"/>
    </location>
</feature>
<dbReference type="EMBL" id="CAXHTA020000008">
    <property type="protein sequence ID" value="CAL5223070.1"/>
    <property type="molecule type" value="Genomic_DNA"/>
</dbReference>
<proteinExistence type="predicted"/>
<feature type="compositionally biased region" description="Basic and acidic residues" evidence="1">
    <location>
        <begin position="339"/>
        <end position="358"/>
    </location>
</feature>
<feature type="compositionally biased region" description="Polar residues" evidence="1">
    <location>
        <begin position="43"/>
        <end position="57"/>
    </location>
</feature>
<gene>
    <name evidence="2" type="primary">g5528</name>
    <name evidence="2" type="ORF">VP750_LOCUS4729</name>
</gene>
<accession>A0ABP1FT30</accession>
<evidence type="ECO:0000256" key="1">
    <source>
        <dbReference type="SAM" id="MobiDB-lite"/>
    </source>
</evidence>
<evidence type="ECO:0000313" key="3">
    <source>
        <dbReference type="Proteomes" id="UP001497392"/>
    </source>
</evidence>
<feature type="compositionally biased region" description="Polar residues" evidence="1">
    <location>
        <begin position="666"/>
        <end position="680"/>
    </location>
</feature>
<feature type="compositionally biased region" description="Polar residues" evidence="1">
    <location>
        <begin position="24"/>
        <end position="34"/>
    </location>
</feature>
<protein>
    <submittedName>
        <fullName evidence="2">G5528 protein</fullName>
    </submittedName>
</protein>
<sequence>MIRLLGAAGARTGSAHASAKTAYADQQQRQQHATSAKYGGSASAYQQSEPRQKQAGSASGRRFTPEQQAVVTALMVVMKRAMKDGRKAALAAELTLITNNPATQPLLKMLPEDGQLPAIQHLEQKASAQLVDSLSKLAKQCEEAKCQPLEVFTRSMQCNTRKAGVKDVSLQVTQNGKEAGKQKRIFFEDAVWLETLRGMEQLRAPHAVAQLIVVYLQILLAWAKDDHADLPPAEFYLEHMLPGTVVAVSKAAAGRTNILDARVLVGLAPAFTAALQGYQTQAAQCGQPYEHMVLLEAAVLGWTITDFFAEAPLRAMIAAEPPVNNSACKAKSSAAAKVALDHEQMPQRPARDPVKEAARVSPESAQIGHQQRQQGASSAKQGDSASPTQQSESSKNRAASVGSRRFTPGQQAVAAALMVVIKRAMKDGKEGVNLAASNLYTNNRATLPMTKALIGQEILPTMQQVEQRASVQLLQSLTALSEQCKAANCEPLEVFSRSVQCSKRKDPVTIIFIRSLMPSLSRDLQQLGAHQGLADLIVAYLQGPTQHSTEPCQQKWRSCTVSKPDAQGRFDIGDAQAISSLESLATPHAGKLLEAIIAAEPPVKSQGPSVNHDAHKANPSAAAQDKMPQRPSQDNLKEVAHASLEPAQAGHQQQQQAASSAKHEGSATQRSGSRQKQEGSAGSRRFTPAQQAVAAALVAVLKQAMTGGREAVNEAYETLLINNRATLPMALFICKLLLGEGLLPTMQMMEQRASVEIWQSLTILAEQCKAADLQPLEVFSRSVQCTMRKAKVNIINLKYLLPGLSQGLQQLGAQKGLADLIEAYMEALAQRPYDDSIYNSIDTLEICLHHMLPGLPGPGSTVRAVL</sequence>
<feature type="compositionally biased region" description="Polar residues" evidence="1">
    <location>
        <begin position="363"/>
        <end position="397"/>
    </location>
</feature>
<comment type="caution">
    <text evidence="2">The sequence shown here is derived from an EMBL/GenBank/DDBJ whole genome shotgun (WGS) entry which is preliminary data.</text>
</comment>